<keyword evidence="2" id="KW-1185">Reference proteome</keyword>
<dbReference type="EMBL" id="PGTZ01000007">
    <property type="protein sequence ID" value="PJI93690.1"/>
    <property type="molecule type" value="Genomic_DNA"/>
</dbReference>
<name>A0A2M8WRW9_9MICO</name>
<dbReference type="AlphaFoldDB" id="A0A2M8WRW9"/>
<dbReference type="RefSeq" id="WP_100349343.1">
    <property type="nucleotide sequence ID" value="NZ_PGTZ01000007.1"/>
</dbReference>
<dbReference type="Proteomes" id="UP000231586">
    <property type="component" value="Unassembled WGS sequence"/>
</dbReference>
<sequence>MTPPTGFDRDLHLPSPGAVVGAVVGATPGALLVRGVAEPVTAELAAHLLRSAREHLAAAVAHAHRALDVEWVSRAATAYGVDVAATVTAAAVVDGTLAGALACADGGAS</sequence>
<organism evidence="1 2">
    <name type="scientific">Luteimicrobium subarcticum</name>
    <dbReference type="NCBI Taxonomy" id="620910"/>
    <lineage>
        <taxon>Bacteria</taxon>
        <taxon>Bacillati</taxon>
        <taxon>Actinomycetota</taxon>
        <taxon>Actinomycetes</taxon>
        <taxon>Micrococcales</taxon>
        <taxon>Luteimicrobium</taxon>
    </lineage>
</organism>
<evidence type="ECO:0000313" key="1">
    <source>
        <dbReference type="EMBL" id="PJI93690.1"/>
    </source>
</evidence>
<protein>
    <submittedName>
        <fullName evidence="1">Uncharacterized protein</fullName>
    </submittedName>
</protein>
<proteinExistence type="predicted"/>
<reference evidence="1 2" key="1">
    <citation type="submission" date="2017-11" db="EMBL/GenBank/DDBJ databases">
        <title>Genomic Encyclopedia of Archaeal and Bacterial Type Strains, Phase II (KMG-II): From Individual Species to Whole Genera.</title>
        <authorList>
            <person name="Goeker M."/>
        </authorList>
    </citation>
    <scope>NUCLEOTIDE SEQUENCE [LARGE SCALE GENOMIC DNA]</scope>
    <source>
        <strain evidence="1 2">DSM 22413</strain>
    </source>
</reference>
<gene>
    <name evidence="1" type="ORF">CLV34_1164</name>
</gene>
<evidence type="ECO:0000313" key="2">
    <source>
        <dbReference type="Proteomes" id="UP000231586"/>
    </source>
</evidence>
<comment type="caution">
    <text evidence="1">The sequence shown here is derived from an EMBL/GenBank/DDBJ whole genome shotgun (WGS) entry which is preliminary data.</text>
</comment>
<accession>A0A2M8WRW9</accession>